<protein>
    <recommendedName>
        <fullName evidence="7">EamA domain-containing protein</fullName>
    </recommendedName>
</protein>
<proteinExistence type="predicted"/>
<feature type="transmembrane region" description="Helical" evidence="6">
    <location>
        <begin position="73"/>
        <end position="93"/>
    </location>
</feature>
<dbReference type="EMBL" id="FLUQ01000001">
    <property type="protein sequence ID" value="SBV97758.1"/>
    <property type="molecule type" value="Genomic_DNA"/>
</dbReference>
<feature type="transmembrane region" description="Helical" evidence="6">
    <location>
        <begin position="130"/>
        <end position="149"/>
    </location>
</feature>
<feature type="transmembrane region" description="Helical" evidence="6">
    <location>
        <begin position="12"/>
        <end position="33"/>
    </location>
</feature>
<feature type="transmembrane region" description="Helical" evidence="6">
    <location>
        <begin position="39"/>
        <end position="61"/>
    </location>
</feature>
<name>A0A212JEB2_9DELT</name>
<feature type="domain" description="EamA" evidence="7">
    <location>
        <begin position="10"/>
        <end position="144"/>
    </location>
</feature>
<dbReference type="AlphaFoldDB" id="A0A212JEB2"/>
<dbReference type="PANTHER" id="PTHR42920">
    <property type="entry name" value="OS03G0707200 PROTEIN-RELATED"/>
    <property type="match status" value="1"/>
</dbReference>
<keyword evidence="5 6" id="KW-0472">Membrane</keyword>
<feature type="transmembrane region" description="Helical" evidence="6">
    <location>
        <begin position="188"/>
        <end position="206"/>
    </location>
</feature>
<evidence type="ECO:0000256" key="4">
    <source>
        <dbReference type="ARBA" id="ARBA00022989"/>
    </source>
</evidence>
<feature type="transmembrane region" description="Helical" evidence="6">
    <location>
        <begin position="218"/>
        <end position="241"/>
    </location>
</feature>
<dbReference type="Pfam" id="PF00892">
    <property type="entry name" value="EamA"/>
    <property type="match status" value="2"/>
</dbReference>
<evidence type="ECO:0000313" key="8">
    <source>
        <dbReference type="EMBL" id="SBV97758.1"/>
    </source>
</evidence>
<evidence type="ECO:0000256" key="1">
    <source>
        <dbReference type="ARBA" id="ARBA00004651"/>
    </source>
</evidence>
<keyword evidence="2" id="KW-1003">Cell membrane</keyword>
<sequence length="297" mass="32512">MPFSLTPARVGVLMALGAISGWSFNFFFSRALAGVLPPFTFTLLRTVVALIAFAPFALGAFIRCWPYLCKRPVFYIFLSLTGIGYYNALIYTAGQTTPVINMALLALSSPVFTLALARILYNEPLPYRRLFGLATALCGVTLLVARGDLGLLKTLSFHTGDFLMLTGAFIFASYSVSLRRIDPEVSSYGFIYTMFVVSFVFLLPFAGWELARGMTVDFTPMAVAGILYLGIVASIFCYICWNGAIARIGSGNVALIYYTMPFFSGMEAVLLLGEPLRWFHFASGALIIAGVLVATRR</sequence>
<dbReference type="InterPro" id="IPR051258">
    <property type="entry name" value="Diverse_Substrate_Transporter"/>
</dbReference>
<dbReference type="PANTHER" id="PTHR42920:SF11">
    <property type="entry name" value="INNER MEMBRANE PROTEIN YTFF"/>
    <property type="match status" value="1"/>
</dbReference>
<evidence type="ECO:0000256" key="5">
    <source>
        <dbReference type="ARBA" id="ARBA00023136"/>
    </source>
</evidence>
<dbReference type="SUPFAM" id="SSF103481">
    <property type="entry name" value="Multidrug resistance efflux transporter EmrE"/>
    <property type="match status" value="2"/>
</dbReference>
<feature type="transmembrane region" description="Helical" evidence="6">
    <location>
        <begin position="278"/>
        <end position="295"/>
    </location>
</feature>
<feature type="transmembrane region" description="Helical" evidence="6">
    <location>
        <begin position="99"/>
        <end position="121"/>
    </location>
</feature>
<evidence type="ECO:0000256" key="6">
    <source>
        <dbReference type="SAM" id="Phobius"/>
    </source>
</evidence>
<dbReference type="InterPro" id="IPR000620">
    <property type="entry name" value="EamA_dom"/>
</dbReference>
<gene>
    <name evidence="8" type="ORF">KL86DPRO_11271</name>
</gene>
<organism evidence="8">
    <name type="scientific">uncultured delta proteobacterium</name>
    <dbReference type="NCBI Taxonomy" id="34034"/>
    <lineage>
        <taxon>Bacteria</taxon>
        <taxon>Deltaproteobacteria</taxon>
        <taxon>environmental samples</taxon>
    </lineage>
</organism>
<accession>A0A212JEB2</accession>
<keyword evidence="4 6" id="KW-1133">Transmembrane helix</keyword>
<dbReference type="InterPro" id="IPR037185">
    <property type="entry name" value="EmrE-like"/>
</dbReference>
<evidence type="ECO:0000259" key="7">
    <source>
        <dbReference type="Pfam" id="PF00892"/>
    </source>
</evidence>
<comment type="subcellular location">
    <subcellularLocation>
        <location evidence="1">Cell membrane</location>
        <topology evidence="1">Multi-pass membrane protein</topology>
    </subcellularLocation>
</comment>
<feature type="domain" description="EamA" evidence="7">
    <location>
        <begin position="159"/>
        <end position="294"/>
    </location>
</feature>
<evidence type="ECO:0000256" key="3">
    <source>
        <dbReference type="ARBA" id="ARBA00022692"/>
    </source>
</evidence>
<feature type="transmembrane region" description="Helical" evidence="6">
    <location>
        <begin position="155"/>
        <end position="176"/>
    </location>
</feature>
<feature type="transmembrane region" description="Helical" evidence="6">
    <location>
        <begin position="253"/>
        <end position="272"/>
    </location>
</feature>
<evidence type="ECO:0000256" key="2">
    <source>
        <dbReference type="ARBA" id="ARBA00022475"/>
    </source>
</evidence>
<keyword evidence="3 6" id="KW-0812">Transmembrane</keyword>
<dbReference type="GO" id="GO:0005886">
    <property type="term" value="C:plasma membrane"/>
    <property type="evidence" value="ECO:0007669"/>
    <property type="project" value="UniProtKB-SubCell"/>
</dbReference>
<reference evidence="8" key="1">
    <citation type="submission" date="2016-04" db="EMBL/GenBank/DDBJ databases">
        <authorList>
            <person name="Evans L.H."/>
            <person name="Alamgir A."/>
            <person name="Owens N."/>
            <person name="Weber N.D."/>
            <person name="Virtaneva K."/>
            <person name="Barbian K."/>
            <person name="Babar A."/>
            <person name="Rosenke K."/>
        </authorList>
    </citation>
    <scope>NUCLEOTIDE SEQUENCE</scope>
    <source>
        <strain evidence="8">86</strain>
    </source>
</reference>